<evidence type="ECO:0000256" key="10">
    <source>
        <dbReference type="ARBA" id="ARBA00063765"/>
    </source>
</evidence>
<dbReference type="SMART" id="SM00262">
    <property type="entry name" value="GEL"/>
    <property type="match status" value="3"/>
</dbReference>
<comment type="function">
    <text evidence="9">Calcium-regulated protein that binds to the plus (or barbed) ends of actin monomers or filaments, preventing monomer exchange (end-blocking or capping). Can promote the assembly of monomers into filaments (nucleation) as well as sever existing filaments.</text>
</comment>
<evidence type="ECO:0000313" key="13">
    <source>
        <dbReference type="EnsemblMetazoa" id="G29040.7:cds"/>
    </source>
</evidence>
<comment type="subcellular location">
    <subcellularLocation>
        <location evidence="1">Cytoplasm</location>
        <location evidence="1">Cytoskeleton</location>
    </subcellularLocation>
</comment>
<name>A0A8W8LMA1_MAGGI</name>
<dbReference type="CDD" id="cd11290">
    <property type="entry name" value="gelsolin_S1_like"/>
    <property type="match status" value="1"/>
</dbReference>
<comment type="subunit">
    <text evidence="10">Interacts with actin monomers and filaments.</text>
</comment>
<reference evidence="13" key="1">
    <citation type="submission" date="2022-08" db="UniProtKB">
        <authorList>
            <consortium name="EnsemblMetazoa"/>
        </authorList>
    </citation>
    <scope>IDENTIFICATION</scope>
    <source>
        <strain evidence="13">05x7-T-G4-1.051#20</strain>
    </source>
</reference>
<keyword evidence="5" id="KW-0677">Repeat</keyword>
<keyword evidence="6" id="KW-0106">Calcium</keyword>
<dbReference type="EnsemblMetazoa" id="G29040.7">
    <property type="protein sequence ID" value="G29040.7:cds"/>
    <property type="gene ID" value="G29040"/>
</dbReference>
<proteinExistence type="inferred from homology"/>
<evidence type="ECO:0000259" key="12">
    <source>
        <dbReference type="Pfam" id="PF00626"/>
    </source>
</evidence>
<dbReference type="GO" id="GO:0005737">
    <property type="term" value="C:cytoplasm"/>
    <property type="evidence" value="ECO:0007669"/>
    <property type="project" value="TreeGrafter"/>
</dbReference>
<keyword evidence="7" id="KW-0009">Actin-binding</keyword>
<dbReference type="GO" id="GO:0051693">
    <property type="term" value="P:actin filament capping"/>
    <property type="evidence" value="ECO:0007669"/>
    <property type="project" value="UniProtKB-KW"/>
</dbReference>
<dbReference type="SUPFAM" id="SSF55753">
    <property type="entry name" value="Actin depolymerizing proteins"/>
    <property type="match status" value="3"/>
</dbReference>
<dbReference type="PRINTS" id="PR00597">
    <property type="entry name" value="GELSOLIN"/>
</dbReference>
<keyword evidence="14" id="KW-1185">Reference proteome</keyword>
<evidence type="ECO:0000256" key="3">
    <source>
        <dbReference type="ARBA" id="ARBA00022467"/>
    </source>
</evidence>
<dbReference type="Pfam" id="PF00626">
    <property type="entry name" value="Gelsolin"/>
    <property type="match status" value="3"/>
</dbReference>
<evidence type="ECO:0000256" key="7">
    <source>
        <dbReference type="ARBA" id="ARBA00023203"/>
    </source>
</evidence>
<dbReference type="InterPro" id="IPR029006">
    <property type="entry name" value="ADF-H/Gelsolin-like_dom_sf"/>
</dbReference>
<keyword evidence="3" id="KW-0117">Actin capping</keyword>
<feature type="domain" description="Gelsolin-like" evidence="12">
    <location>
        <begin position="364"/>
        <end position="435"/>
    </location>
</feature>
<keyword evidence="4" id="KW-0963">Cytoplasm</keyword>
<dbReference type="PANTHER" id="PTHR11977">
    <property type="entry name" value="VILLIN"/>
    <property type="match status" value="1"/>
</dbReference>
<dbReference type="GO" id="GO:0015629">
    <property type="term" value="C:actin cytoskeleton"/>
    <property type="evidence" value="ECO:0007669"/>
    <property type="project" value="TreeGrafter"/>
</dbReference>
<evidence type="ECO:0000256" key="4">
    <source>
        <dbReference type="ARBA" id="ARBA00022490"/>
    </source>
</evidence>
<keyword evidence="8" id="KW-0206">Cytoskeleton</keyword>
<feature type="domain" description="Gelsolin-like" evidence="12">
    <location>
        <begin position="133"/>
        <end position="208"/>
    </location>
</feature>
<accession>A0A8W8LMA1</accession>
<dbReference type="GO" id="GO:0051015">
    <property type="term" value="F:actin filament binding"/>
    <property type="evidence" value="ECO:0007669"/>
    <property type="project" value="InterPro"/>
</dbReference>
<dbReference type="FunFam" id="3.40.20.10:FF:000043">
    <property type="entry name" value="macrophage-capping protein-like isoform X2"/>
    <property type="match status" value="1"/>
</dbReference>
<dbReference type="InterPro" id="IPR007122">
    <property type="entry name" value="Villin/Gelsolin"/>
</dbReference>
<evidence type="ECO:0000256" key="6">
    <source>
        <dbReference type="ARBA" id="ARBA00022837"/>
    </source>
</evidence>
<dbReference type="AlphaFoldDB" id="A0A8W8LMA1"/>
<dbReference type="GO" id="GO:0008154">
    <property type="term" value="P:actin polymerization or depolymerization"/>
    <property type="evidence" value="ECO:0007669"/>
    <property type="project" value="TreeGrafter"/>
</dbReference>
<evidence type="ECO:0000256" key="5">
    <source>
        <dbReference type="ARBA" id="ARBA00022737"/>
    </source>
</evidence>
<organism evidence="13 14">
    <name type="scientific">Magallana gigas</name>
    <name type="common">Pacific oyster</name>
    <name type="synonym">Crassostrea gigas</name>
    <dbReference type="NCBI Taxonomy" id="29159"/>
    <lineage>
        <taxon>Eukaryota</taxon>
        <taxon>Metazoa</taxon>
        <taxon>Spiralia</taxon>
        <taxon>Lophotrochozoa</taxon>
        <taxon>Mollusca</taxon>
        <taxon>Bivalvia</taxon>
        <taxon>Autobranchia</taxon>
        <taxon>Pteriomorphia</taxon>
        <taxon>Ostreida</taxon>
        <taxon>Ostreoidea</taxon>
        <taxon>Ostreidae</taxon>
        <taxon>Magallana</taxon>
    </lineage>
</organism>
<comment type="similarity">
    <text evidence="2">Belongs to the villin/gelsolin family.</text>
</comment>
<feature type="domain" description="Gelsolin-like" evidence="12">
    <location>
        <begin position="248"/>
        <end position="309"/>
    </location>
</feature>
<evidence type="ECO:0000256" key="1">
    <source>
        <dbReference type="ARBA" id="ARBA00004245"/>
    </source>
</evidence>
<sequence length="441" mass="51019">MHHKKTIPNTKYLTDMAQEKRTTKRLILVFRLNKNTLHFYNTVTSHILSTLFHPVRCVPQTTLATYSGYTMTGLIKQKQYDWKDSNLEFFGSKEERDVKKSAASCERAWKKAGLKPGIQIWRIVNFKVTSWPEEDYGKFFDGDSYIVLNTYKKEDSDALLYDVHFWIGKYSTQDEYATAAYKTVELDTYLDDAPVQHREVQGHESNLFKTYFNTVTYMHGGAESGFRRVKPEQYQPRLFHFHGDKRGVMVKEIPRMEKYIDDTDVYILDLGLHIYQYNGQGSNKDERVRALQYVNSLRAERSGKAVKTTVLDQVAGGTGVFFRHLDQTESEDFESEENMESIDVSEHEQLYRLSDADGSLKFSLEKEGPVGLKDFDGNDVFIFDTKQELFVWVGNHTTHEERKNALIYAHNYLKKTSHPLIPVSCLNEGAENKSFSMALTA</sequence>
<evidence type="ECO:0000256" key="11">
    <source>
        <dbReference type="ARBA" id="ARBA00083856"/>
    </source>
</evidence>
<evidence type="ECO:0000313" key="14">
    <source>
        <dbReference type="Proteomes" id="UP000005408"/>
    </source>
</evidence>
<evidence type="ECO:0000256" key="9">
    <source>
        <dbReference type="ARBA" id="ARBA00056258"/>
    </source>
</evidence>
<dbReference type="Gene3D" id="3.40.20.10">
    <property type="entry name" value="Severin"/>
    <property type="match status" value="3"/>
</dbReference>
<dbReference type="InterPro" id="IPR007123">
    <property type="entry name" value="Gelsolin-like_dom"/>
</dbReference>
<protein>
    <recommendedName>
        <fullName evidence="11">Actin-modulator</fullName>
    </recommendedName>
</protein>
<evidence type="ECO:0000256" key="8">
    <source>
        <dbReference type="ARBA" id="ARBA00023212"/>
    </source>
</evidence>
<evidence type="ECO:0000256" key="2">
    <source>
        <dbReference type="ARBA" id="ARBA00008418"/>
    </source>
</evidence>
<dbReference type="PANTHER" id="PTHR11977:SF130">
    <property type="entry name" value="SEVERIN"/>
    <property type="match status" value="1"/>
</dbReference>
<dbReference type="Proteomes" id="UP000005408">
    <property type="component" value="Unassembled WGS sequence"/>
</dbReference>